<dbReference type="InterPro" id="IPR000322">
    <property type="entry name" value="Glyco_hydro_31_TIM"/>
</dbReference>
<dbReference type="GO" id="GO:0090599">
    <property type="term" value="F:alpha-glucosidase activity"/>
    <property type="evidence" value="ECO:0007669"/>
    <property type="project" value="TreeGrafter"/>
</dbReference>
<keyword evidence="8 10" id="KW-0326">Glycosidase</keyword>
<dbReference type="InterPro" id="IPR048395">
    <property type="entry name" value="Glyco_hydro_31_C"/>
</dbReference>
<reference evidence="15 16" key="1">
    <citation type="submission" date="2013-07" db="EMBL/GenBank/DDBJ databases">
        <title>The Genome Sequence of Cryptococcus heveanensis BCC8398.</title>
        <authorList>
            <consortium name="The Broad Institute Genome Sequencing Platform"/>
            <person name="Cuomo C."/>
            <person name="Litvintseva A."/>
            <person name="Chen Y."/>
            <person name="Heitman J."/>
            <person name="Sun S."/>
            <person name="Springer D."/>
            <person name="Dromer F."/>
            <person name="Young S.K."/>
            <person name="Zeng Q."/>
            <person name="Gargeya S."/>
            <person name="Fitzgerald M."/>
            <person name="Abouelleil A."/>
            <person name="Alvarado L."/>
            <person name="Berlin A.M."/>
            <person name="Chapman S.B."/>
            <person name="Dewar J."/>
            <person name="Goldberg J."/>
            <person name="Griggs A."/>
            <person name="Gujja S."/>
            <person name="Hansen M."/>
            <person name="Howarth C."/>
            <person name="Imamovic A."/>
            <person name="Larimer J."/>
            <person name="McCowan C."/>
            <person name="Murphy C."/>
            <person name="Pearson M."/>
            <person name="Priest M."/>
            <person name="Roberts A."/>
            <person name="Saif S."/>
            <person name="Shea T."/>
            <person name="Sykes S."/>
            <person name="Wortman J."/>
            <person name="Nusbaum C."/>
            <person name="Birren B."/>
        </authorList>
    </citation>
    <scope>NUCLEOTIDE SEQUENCE [LARGE SCALE GENOMIC DNA]</scope>
    <source>
        <strain evidence="15 16">BCC8398</strain>
    </source>
</reference>
<sequence>MRTITSRIPSSLAVLFGLAILISIPAVMGVKSEDFKKCDQTSFCRRLRSIATKQEAAPAGSFNSPYSLSEASPLGEGAWTWALKSALYPEIKFELRVDVLEQGDGIARIRIDEKDSTTPFKRYNESARWALLDANPALSSSATLESSSGKSIISYGPASSGLSLEITHSPLKVTQLRNGQPEVVFNERSLFHMEHFRIKDVEKTEEILSDSEQMVLKGDQMDRSWFEDSDSDMFEEKWKKWTDTKPKGPEGFSLDLTFPGVKHVFGLPEHASPLSLPDTIGPDAYYSEPYRLFNVDIFEYLADSPMSLYGAIPLLHAHSATHSVGVLNLVASETWIDVKHESGSVKTHWMSESGIVDVLLLPGPKPQQLFEQYAVLTGPTPLPPQWSTAYHQCRWNYNDEDDVLEVDRRFDEADIPLDVTWLDIEYAEEHRYFDWDPKVFPNPVKMLDAVASKGRKMVAIIDPHVKKIDSFRIYSDAKDLDVLIKKADGSNFEGWCWTGSSVWVDFFNEKSWSWWTKMFDFKTWKESTDALFIWNDMNEPSVFDGPEISMPRDNIHAGGWEHRDVHNINGMMFHNQTSRALIARETPARRPFVLSRSFYAGSHRFGAIWTGDNIGDWEHLAGETAMLLSNNIAGMVFCGADVGGFFGNPSHELLVRWYQAGAFMPFFRAHAHIDTKRREPYLFEEPIRGYLRDAIRLRYTLLPVWYNAFHDSSLTGVPIMRPQYAAFPEDEAGFAIDDQYYVGDSGLLFKPVVTEGAESTQVYISDAQPYYDYFTHHVHPAAAGQTLTLNTPLSTFPLLIQGGSILPIRSRVRRSSPLMWQDPVSLVIAVSKEGKATGQLYLDDGVGYTYAQGEFVWRKFDFDGKSLKSTNRSPSSSATSGVASTAVAAYDENNPWAQTISHVKIGDITILGLSKRPSSIKGPDGQLNWTWESGVAGSGRKGGAASKLVVKNPGVGVVSDWEILFD</sequence>
<dbReference type="InterPro" id="IPR013780">
    <property type="entry name" value="Glyco_hydro_b"/>
</dbReference>
<dbReference type="CDD" id="cd14752">
    <property type="entry name" value="GH31_N"/>
    <property type="match status" value="1"/>
</dbReference>
<dbReference type="Gene3D" id="3.20.20.80">
    <property type="entry name" value="Glycosidases"/>
    <property type="match status" value="1"/>
</dbReference>
<comment type="pathway">
    <text evidence="2">Glycan metabolism; N-glycan metabolism.</text>
</comment>
<keyword evidence="6" id="KW-0256">Endoplasmic reticulum</keyword>
<evidence type="ECO:0000256" key="3">
    <source>
        <dbReference type="ARBA" id="ARBA00007806"/>
    </source>
</evidence>
<dbReference type="SUPFAM" id="SSF74650">
    <property type="entry name" value="Galactose mutarotase-like"/>
    <property type="match status" value="1"/>
</dbReference>
<evidence type="ECO:0000256" key="4">
    <source>
        <dbReference type="ARBA" id="ARBA00022729"/>
    </source>
</evidence>
<dbReference type="Pfam" id="PF21365">
    <property type="entry name" value="Glyco_hydro_31_3rd"/>
    <property type="match status" value="1"/>
</dbReference>
<evidence type="ECO:0000313" key="15">
    <source>
        <dbReference type="EMBL" id="OCF36365.1"/>
    </source>
</evidence>
<feature type="chain" id="PRO_5008627471" description="Glucosidase II subunit alpha" evidence="11">
    <location>
        <begin position="30"/>
        <end position="966"/>
    </location>
</feature>
<keyword evidence="5 10" id="KW-0378">Hydrolase</keyword>
<evidence type="ECO:0000256" key="6">
    <source>
        <dbReference type="ARBA" id="ARBA00022824"/>
    </source>
</evidence>
<dbReference type="InterPro" id="IPR025887">
    <property type="entry name" value="Glyco_hydro_31_N_dom"/>
</dbReference>
<evidence type="ECO:0000256" key="7">
    <source>
        <dbReference type="ARBA" id="ARBA00023180"/>
    </source>
</evidence>
<dbReference type="EMBL" id="KI669495">
    <property type="protein sequence ID" value="OCF36365.1"/>
    <property type="molecule type" value="Genomic_DNA"/>
</dbReference>
<accession>A0A1B9GZD4</accession>
<dbReference type="GO" id="GO:0030246">
    <property type="term" value="F:carbohydrate binding"/>
    <property type="evidence" value="ECO:0007669"/>
    <property type="project" value="InterPro"/>
</dbReference>
<dbReference type="GO" id="GO:0005975">
    <property type="term" value="P:carbohydrate metabolic process"/>
    <property type="evidence" value="ECO:0007669"/>
    <property type="project" value="InterPro"/>
</dbReference>
<dbReference type="CDD" id="cd06603">
    <property type="entry name" value="GH31_GANC_GANAB_alpha"/>
    <property type="match status" value="1"/>
</dbReference>
<dbReference type="GO" id="GO:0006491">
    <property type="term" value="P:N-glycan processing"/>
    <property type="evidence" value="ECO:0007669"/>
    <property type="project" value="TreeGrafter"/>
</dbReference>
<dbReference type="PANTHER" id="PTHR22762:SF54">
    <property type="entry name" value="BCDNA.GH04962"/>
    <property type="match status" value="1"/>
</dbReference>
<dbReference type="Proteomes" id="UP000092666">
    <property type="component" value="Unassembled WGS sequence"/>
</dbReference>
<evidence type="ECO:0000256" key="9">
    <source>
        <dbReference type="ARBA" id="ARBA00042895"/>
    </source>
</evidence>
<keyword evidence="16" id="KW-1185">Reference proteome</keyword>
<organism evidence="15 16">
    <name type="scientific">Kwoniella heveanensis BCC8398</name>
    <dbReference type="NCBI Taxonomy" id="1296120"/>
    <lineage>
        <taxon>Eukaryota</taxon>
        <taxon>Fungi</taxon>
        <taxon>Dikarya</taxon>
        <taxon>Basidiomycota</taxon>
        <taxon>Agaricomycotina</taxon>
        <taxon>Tremellomycetes</taxon>
        <taxon>Tremellales</taxon>
        <taxon>Cryptococcaceae</taxon>
        <taxon>Kwoniella</taxon>
    </lineage>
</organism>
<gene>
    <name evidence="15" type="ORF">I316_01612</name>
</gene>
<name>A0A1B9GZD4_9TREE</name>
<feature type="domain" description="Glycoside hydrolase family 31 TIM barrel" evidence="12">
    <location>
        <begin position="380"/>
        <end position="707"/>
    </location>
</feature>
<dbReference type="PANTHER" id="PTHR22762">
    <property type="entry name" value="ALPHA-GLUCOSIDASE"/>
    <property type="match status" value="1"/>
</dbReference>
<evidence type="ECO:0000256" key="8">
    <source>
        <dbReference type="ARBA" id="ARBA00023295"/>
    </source>
</evidence>
<evidence type="ECO:0000256" key="10">
    <source>
        <dbReference type="RuleBase" id="RU361185"/>
    </source>
</evidence>
<feature type="domain" description="Glycosyl hydrolase family 31 C-terminal" evidence="14">
    <location>
        <begin position="716"/>
        <end position="806"/>
    </location>
</feature>
<evidence type="ECO:0000256" key="2">
    <source>
        <dbReference type="ARBA" id="ARBA00004833"/>
    </source>
</evidence>
<feature type="signal peptide" evidence="11">
    <location>
        <begin position="1"/>
        <end position="29"/>
    </location>
</feature>
<comment type="subcellular location">
    <subcellularLocation>
        <location evidence="1">Endoplasmic reticulum</location>
    </subcellularLocation>
</comment>
<reference evidence="16" key="2">
    <citation type="submission" date="2013-12" db="EMBL/GenBank/DDBJ databases">
        <title>Evolution of pathogenesis and genome organization in the Tremellales.</title>
        <authorList>
            <person name="Cuomo C."/>
            <person name="Litvintseva A."/>
            <person name="Heitman J."/>
            <person name="Chen Y."/>
            <person name="Sun S."/>
            <person name="Springer D."/>
            <person name="Dromer F."/>
            <person name="Young S."/>
            <person name="Zeng Q."/>
            <person name="Chapman S."/>
            <person name="Gujja S."/>
            <person name="Saif S."/>
            <person name="Birren B."/>
        </authorList>
    </citation>
    <scope>NUCLEOTIDE SEQUENCE [LARGE SCALE GENOMIC DNA]</scope>
    <source>
        <strain evidence="16">BCC8398</strain>
    </source>
</reference>
<evidence type="ECO:0000259" key="13">
    <source>
        <dbReference type="Pfam" id="PF13802"/>
    </source>
</evidence>
<dbReference type="Pfam" id="PF01055">
    <property type="entry name" value="Glyco_hydro_31_2nd"/>
    <property type="match status" value="1"/>
</dbReference>
<proteinExistence type="inferred from homology"/>
<dbReference type="SUPFAM" id="SSF51445">
    <property type="entry name" value="(Trans)glycosidases"/>
    <property type="match status" value="1"/>
</dbReference>
<evidence type="ECO:0000256" key="5">
    <source>
        <dbReference type="ARBA" id="ARBA00022801"/>
    </source>
</evidence>
<evidence type="ECO:0000259" key="14">
    <source>
        <dbReference type="Pfam" id="PF21365"/>
    </source>
</evidence>
<dbReference type="InterPro" id="IPR030458">
    <property type="entry name" value="Glyco_hydro_31_AS"/>
</dbReference>
<keyword evidence="7" id="KW-0325">Glycoprotein</keyword>
<dbReference type="GO" id="GO:0017177">
    <property type="term" value="C:glucosidase II complex"/>
    <property type="evidence" value="ECO:0007669"/>
    <property type="project" value="TreeGrafter"/>
</dbReference>
<dbReference type="Pfam" id="PF13802">
    <property type="entry name" value="Gal_mutarotas_2"/>
    <property type="match status" value="1"/>
</dbReference>
<dbReference type="PROSITE" id="PS00129">
    <property type="entry name" value="GLYCOSYL_HYDROL_F31_1"/>
    <property type="match status" value="1"/>
</dbReference>
<dbReference type="Gene3D" id="2.60.40.1760">
    <property type="entry name" value="glycosyl hydrolase (family 31)"/>
    <property type="match status" value="1"/>
</dbReference>
<dbReference type="InterPro" id="IPR011013">
    <property type="entry name" value="Gal_mutarotase_sf_dom"/>
</dbReference>
<evidence type="ECO:0000313" key="16">
    <source>
        <dbReference type="Proteomes" id="UP000092666"/>
    </source>
</evidence>
<dbReference type="OrthoDB" id="3237269at2759"/>
<dbReference type="SUPFAM" id="SSF51011">
    <property type="entry name" value="Glycosyl hydrolase domain"/>
    <property type="match status" value="1"/>
</dbReference>
<dbReference type="Gene3D" id="2.60.40.1180">
    <property type="entry name" value="Golgi alpha-mannosidase II"/>
    <property type="match status" value="2"/>
</dbReference>
<evidence type="ECO:0000259" key="12">
    <source>
        <dbReference type="Pfam" id="PF01055"/>
    </source>
</evidence>
<keyword evidence="4 11" id="KW-0732">Signal</keyword>
<comment type="similarity">
    <text evidence="3 10">Belongs to the glycosyl hydrolase 31 family.</text>
</comment>
<dbReference type="InterPro" id="IPR017853">
    <property type="entry name" value="GH"/>
</dbReference>
<feature type="domain" description="Glycoside hydrolase family 31 N-terminal" evidence="13">
    <location>
        <begin position="95"/>
        <end position="337"/>
    </location>
</feature>
<dbReference type="AlphaFoldDB" id="A0A1B9GZD4"/>
<dbReference type="STRING" id="1296120.A0A1B9GZD4"/>
<protein>
    <recommendedName>
        <fullName evidence="9">Glucosidase II subunit alpha</fullName>
    </recommendedName>
</protein>
<evidence type="ECO:0000256" key="11">
    <source>
        <dbReference type="SAM" id="SignalP"/>
    </source>
</evidence>
<evidence type="ECO:0000256" key="1">
    <source>
        <dbReference type="ARBA" id="ARBA00004240"/>
    </source>
</evidence>